<evidence type="ECO:0000256" key="2">
    <source>
        <dbReference type="SAM" id="SignalP"/>
    </source>
</evidence>
<evidence type="ECO:0000313" key="3">
    <source>
        <dbReference type="Proteomes" id="UP000694888"/>
    </source>
</evidence>
<evidence type="ECO:0000313" key="4">
    <source>
        <dbReference type="RefSeq" id="XP_005112735.2"/>
    </source>
</evidence>
<feature type="region of interest" description="Disordered" evidence="1">
    <location>
        <begin position="224"/>
        <end position="245"/>
    </location>
</feature>
<keyword evidence="3" id="KW-1185">Reference proteome</keyword>
<dbReference type="Proteomes" id="UP000694888">
    <property type="component" value="Unplaced"/>
</dbReference>
<sequence>MAAAKIPDVVLVVCGILLVLSGLSSGQTTEECTERYQNASAALTNLDQFCDITEEYVECILRAMHAQTLLTDAFVTNFETSIEAALGPLQLDCPIEFEQIAAMIRNSSDSSNNTSSEYEICVNTYASSLNLSAPRAEVCAVTQELYICTFDAINLDLSTLTELQMDELQAQLNQTLSDSGISCDFTIRSIAAAQGAGVSDAPTQPSPTPTGPVDVTTDISGTGRVTDGPVPSAEPTHWSIPDWTTRTGGVTNWPSPLTKPTLEPGHIHDGATVTSSLDTLMWGLVSMVIVLWRRGTF</sequence>
<proteinExistence type="predicted"/>
<accession>A0ABM0KAB8</accession>
<evidence type="ECO:0000256" key="1">
    <source>
        <dbReference type="SAM" id="MobiDB-lite"/>
    </source>
</evidence>
<reference evidence="4" key="1">
    <citation type="submission" date="2025-08" db="UniProtKB">
        <authorList>
            <consortium name="RefSeq"/>
        </authorList>
    </citation>
    <scope>IDENTIFICATION</scope>
</reference>
<keyword evidence="2" id="KW-0732">Signal</keyword>
<organism evidence="3 4">
    <name type="scientific">Aplysia californica</name>
    <name type="common">California sea hare</name>
    <dbReference type="NCBI Taxonomy" id="6500"/>
    <lineage>
        <taxon>Eukaryota</taxon>
        <taxon>Metazoa</taxon>
        <taxon>Spiralia</taxon>
        <taxon>Lophotrochozoa</taxon>
        <taxon>Mollusca</taxon>
        <taxon>Gastropoda</taxon>
        <taxon>Heterobranchia</taxon>
        <taxon>Euthyneura</taxon>
        <taxon>Tectipleura</taxon>
        <taxon>Aplysiida</taxon>
        <taxon>Aplysioidea</taxon>
        <taxon>Aplysiidae</taxon>
        <taxon>Aplysia</taxon>
    </lineage>
</organism>
<dbReference type="GeneID" id="101856150"/>
<name>A0ABM0KAB8_APLCA</name>
<protein>
    <submittedName>
        <fullName evidence="4">Uncharacterized protein LOC101856150</fullName>
    </submittedName>
</protein>
<feature type="chain" id="PRO_5045941273" evidence="2">
    <location>
        <begin position="27"/>
        <end position="297"/>
    </location>
</feature>
<dbReference type="RefSeq" id="XP_005112735.2">
    <property type="nucleotide sequence ID" value="XM_005112678.3"/>
</dbReference>
<feature type="signal peptide" evidence="2">
    <location>
        <begin position="1"/>
        <end position="26"/>
    </location>
</feature>
<gene>
    <name evidence="4" type="primary">LOC101856150</name>
</gene>